<sequence length="66" mass="7002">MGAGAELGRPREQRKEAGARQADAWGKERTGPMVELEESGGSVNLKRIHPGKESCTGVIGLVLVET</sequence>
<feature type="compositionally biased region" description="Basic and acidic residues" evidence="1">
    <location>
        <begin position="8"/>
        <end position="18"/>
    </location>
</feature>
<reference evidence="2 3" key="1">
    <citation type="submission" date="2019-11" db="EMBL/GenBank/DDBJ databases">
        <title>Whole genome sequence of Oryza granulata.</title>
        <authorList>
            <person name="Li W."/>
        </authorList>
    </citation>
    <scope>NUCLEOTIDE SEQUENCE [LARGE SCALE GENOMIC DNA]</scope>
    <source>
        <strain evidence="3">cv. Menghai</strain>
        <tissue evidence="2">Leaf</tissue>
    </source>
</reference>
<dbReference type="Proteomes" id="UP000479710">
    <property type="component" value="Unassembled WGS sequence"/>
</dbReference>
<gene>
    <name evidence="2" type="ORF">E2562_029649</name>
</gene>
<keyword evidence="3" id="KW-1185">Reference proteome</keyword>
<evidence type="ECO:0000313" key="2">
    <source>
        <dbReference type="EMBL" id="KAF0935062.1"/>
    </source>
</evidence>
<evidence type="ECO:0000256" key="1">
    <source>
        <dbReference type="SAM" id="MobiDB-lite"/>
    </source>
</evidence>
<name>A0A6G1FE36_9ORYZ</name>
<organism evidence="2 3">
    <name type="scientific">Oryza meyeriana var. granulata</name>
    <dbReference type="NCBI Taxonomy" id="110450"/>
    <lineage>
        <taxon>Eukaryota</taxon>
        <taxon>Viridiplantae</taxon>
        <taxon>Streptophyta</taxon>
        <taxon>Embryophyta</taxon>
        <taxon>Tracheophyta</taxon>
        <taxon>Spermatophyta</taxon>
        <taxon>Magnoliopsida</taxon>
        <taxon>Liliopsida</taxon>
        <taxon>Poales</taxon>
        <taxon>Poaceae</taxon>
        <taxon>BOP clade</taxon>
        <taxon>Oryzoideae</taxon>
        <taxon>Oryzeae</taxon>
        <taxon>Oryzinae</taxon>
        <taxon>Oryza</taxon>
        <taxon>Oryza meyeriana</taxon>
    </lineage>
</organism>
<dbReference type="EMBL" id="SPHZ02000001">
    <property type="protein sequence ID" value="KAF0935062.1"/>
    <property type="molecule type" value="Genomic_DNA"/>
</dbReference>
<proteinExistence type="predicted"/>
<comment type="caution">
    <text evidence="2">The sequence shown here is derived from an EMBL/GenBank/DDBJ whole genome shotgun (WGS) entry which is preliminary data.</text>
</comment>
<feature type="region of interest" description="Disordered" evidence="1">
    <location>
        <begin position="1"/>
        <end position="32"/>
    </location>
</feature>
<protein>
    <submittedName>
        <fullName evidence="2">Uncharacterized protein</fullName>
    </submittedName>
</protein>
<dbReference type="AlphaFoldDB" id="A0A6G1FE36"/>
<evidence type="ECO:0000313" key="3">
    <source>
        <dbReference type="Proteomes" id="UP000479710"/>
    </source>
</evidence>
<accession>A0A6G1FE36</accession>